<dbReference type="STRING" id="3750.A0A498IF31"/>
<accession>A0A498IF31</accession>
<keyword evidence="2" id="KW-1185">Reference proteome</keyword>
<evidence type="ECO:0000313" key="2">
    <source>
        <dbReference type="Proteomes" id="UP000290289"/>
    </source>
</evidence>
<gene>
    <name evidence="1" type="ORF">DVH24_041288</name>
</gene>
<sequence>MALSFFCNASISPHHQHQAKVKVTSSKGLEEVKNLIRTVGIPSKTSSPAKSLENGKWVKLICGASFEDVVDIRNRSLVYTLAGDCAADVSVVSAVNEGIDAAVGIFNGITTRRRLYQGLSRASPSGT</sequence>
<protein>
    <submittedName>
        <fullName evidence="1">Uncharacterized protein</fullName>
    </submittedName>
</protein>
<dbReference type="AlphaFoldDB" id="A0A498IF31"/>
<proteinExistence type="predicted"/>
<name>A0A498IF31_MALDO</name>
<reference evidence="1 2" key="1">
    <citation type="submission" date="2018-10" db="EMBL/GenBank/DDBJ databases">
        <title>A high-quality apple genome assembly.</title>
        <authorList>
            <person name="Hu J."/>
        </authorList>
    </citation>
    <scope>NUCLEOTIDE SEQUENCE [LARGE SCALE GENOMIC DNA]</scope>
    <source>
        <strain evidence="2">cv. HFTH1</strain>
        <tissue evidence="1">Young leaf</tissue>
    </source>
</reference>
<dbReference type="Proteomes" id="UP000290289">
    <property type="component" value="Chromosome 13"/>
</dbReference>
<organism evidence="1 2">
    <name type="scientific">Malus domestica</name>
    <name type="common">Apple</name>
    <name type="synonym">Pyrus malus</name>
    <dbReference type="NCBI Taxonomy" id="3750"/>
    <lineage>
        <taxon>Eukaryota</taxon>
        <taxon>Viridiplantae</taxon>
        <taxon>Streptophyta</taxon>
        <taxon>Embryophyta</taxon>
        <taxon>Tracheophyta</taxon>
        <taxon>Spermatophyta</taxon>
        <taxon>Magnoliopsida</taxon>
        <taxon>eudicotyledons</taxon>
        <taxon>Gunneridae</taxon>
        <taxon>Pentapetalae</taxon>
        <taxon>rosids</taxon>
        <taxon>fabids</taxon>
        <taxon>Rosales</taxon>
        <taxon>Rosaceae</taxon>
        <taxon>Amygdaloideae</taxon>
        <taxon>Maleae</taxon>
        <taxon>Malus</taxon>
    </lineage>
</organism>
<comment type="caution">
    <text evidence="1">The sequence shown here is derived from an EMBL/GenBank/DDBJ whole genome shotgun (WGS) entry which is preliminary data.</text>
</comment>
<evidence type="ECO:0000313" key="1">
    <source>
        <dbReference type="EMBL" id="RXH80141.1"/>
    </source>
</evidence>
<dbReference type="EMBL" id="RDQH01000339">
    <property type="protein sequence ID" value="RXH80141.1"/>
    <property type="molecule type" value="Genomic_DNA"/>
</dbReference>